<dbReference type="AlphaFoldDB" id="A0A8S1FG11"/>
<evidence type="ECO:0000256" key="1">
    <source>
        <dbReference type="SAM" id="Coils"/>
    </source>
</evidence>
<dbReference type="PANTHER" id="PTHR33963">
    <property type="entry name" value="MKRN2 OPPOSITE STRAND PROTEIN"/>
    <property type="match status" value="1"/>
</dbReference>
<evidence type="ECO:0000259" key="2">
    <source>
        <dbReference type="Pfam" id="PF16044"/>
    </source>
</evidence>
<dbReference type="PANTHER" id="PTHR33963:SF2">
    <property type="entry name" value="MKRN2 OPPOSITE STRAND PROTEIN"/>
    <property type="match status" value="1"/>
</dbReference>
<evidence type="ECO:0000313" key="3">
    <source>
        <dbReference type="EMBL" id="CAB3411054.1"/>
    </source>
</evidence>
<name>A0A8S1FG11_9PELO</name>
<dbReference type="EMBL" id="CADEPM010000012">
    <property type="protein sequence ID" value="CAB3411054.1"/>
    <property type="molecule type" value="Genomic_DNA"/>
</dbReference>
<protein>
    <recommendedName>
        <fullName evidence="2">MKRN2 opposite strand protein-like C-terminal domain-containing protein</fullName>
    </recommendedName>
</protein>
<proteinExistence type="predicted"/>
<dbReference type="Pfam" id="PF16044">
    <property type="entry name" value="DUF4796_C"/>
    <property type="match status" value="1"/>
</dbReference>
<accession>A0A8S1FG11</accession>
<dbReference type="InterPro" id="IPR032016">
    <property type="entry name" value="MKRN2OS-like"/>
</dbReference>
<gene>
    <name evidence="3" type="ORF">CBOVIS_LOCUS12490</name>
</gene>
<reference evidence="3 4" key="1">
    <citation type="submission" date="2020-04" db="EMBL/GenBank/DDBJ databases">
        <authorList>
            <person name="Laetsch R D."/>
            <person name="Stevens L."/>
            <person name="Kumar S."/>
            <person name="Blaxter L. M."/>
        </authorList>
    </citation>
    <scope>NUCLEOTIDE SEQUENCE [LARGE SCALE GENOMIC DNA]</scope>
</reference>
<feature type="domain" description="MKRN2 opposite strand protein-like C-terminal" evidence="2">
    <location>
        <begin position="45"/>
        <end position="134"/>
    </location>
</feature>
<dbReference type="OrthoDB" id="10065749at2759"/>
<dbReference type="InterPro" id="IPR053921">
    <property type="entry name" value="MKRN2OS-like_C"/>
</dbReference>
<feature type="coiled-coil region" evidence="1">
    <location>
        <begin position="195"/>
        <end position="256"/>
    </location>
</feature>
<comment type="caution">
    <text evidence="3">The sequence shown here is derived from an EMBL/GenBank/DDBJ whole genome shotgun (WGS) entry which is preliminary data.</text>
</comment>
<keyword evidence="4" id="KW-1185">Reference proteome</keyword>
<sequence length="326" mass="37521">MYLSYIQHVGCPTRLLTLIPVGPNLNCPDCNAAYTEEPTWTNNPVPCPFIEQVNARCALVIKPTHGFFQSYKIGDDLHIGISDSRSVIHSYWTNGIVAQDTSWDKSILVYDFLPFFQNNAEWFDSTLTNFIQQTADKFKIEMADCLEDLESVDTDRIVDQCSFQSSQFEVFTHDYRENGETACKADSDEGDHTNCKHADEEIKKSKKEMVNLTRKLQRALNYLEMSPDNSPIKDLLQALRDVNRKLRDAILRENAEFSSTTVDLPEYDSVDMKAFLGTDEVPEQKSMLENVKEQRRKSREELEHIMGEAEILLQEYDHIRRGLSNK</sequence>
<dbReference type="Proteomes" id="UP000494206">
    <property type="component" value="Unassembled WGS sequence"/>
</dbReference>
<keyword evidence="1" id="KW-0175">Coiled coil</keyword>
<organism evidence="3 4">
    <name type="scientific">Caenorhabditis bovis</name>
    <dbReference type="NCBI Taxonomy" id="2654633"/>
    <lineage>
        <taxon>Eukaryota</taxon>
        <taxon>Metazoa</taxon>
        <taxon>Ecdysozoa</taxon>
        <taxon>Nematoda</taxon>
        <taxon>Chromadorea</taxon>
        <taxon>Rhabditida</taxon>
        <taxon>Rhabditina</taxon>
        <taxon>Rhabditomorpha</taxon>
        <taxon>Rhabditoidea</taxon>
        <taxon>Rhabditidae</taxon>
        <taxon>Peloderinae</taxon>
        <taxon>Caenorhabditis</taxon>
    </lineage>
</organism>
<evidence type="ECO:0000313" key="4">
    <source>
        <dbReference type="Proteomes" id="UP000494206"/>
    </source>
</evidence>